<gene>
    <name evidence="2" type="ORF">AAFF_G00047580</name>
</gene>
<feature type="region of interest" description="Disordered" evidence="1">
    <location>
        <begin position="1"/>
        <end position="20"/>
    </location>
</feature>
<name>A0AAD7S1Q0_9TELE</name>
<dbReference type="AlphaFoldDB" id="A0AAD7S1Q0"/>
<evidence type="ECO:0000256" key="1">
    <source>
        <dbReference type="SAM" id="MobiDB-lite"/>
    </source>
</evidence>
<proteinExistence type="predicted"/>
<accession>A0AAD7S1Q0</accession>
<evidence type="ECO:0000313" key="2">
    <source>
        <dbReference type="EMBL" id="KAJ8394351.1"/>
    </source>
</evidence>
<dbReference type="EMBL" id="JAINUG010000127">
    <property type="protein sequence ID" value="KAJ8394351.1"/>
    <property type="molecule type" value="Genomic_DNA"/>
</dbReference>
<sequence>MLEIAEYGAPSPGAIARPPAPPNVALSDSALPLPSDPYLAVMALRGDELSGYRTIGIVMRALRTECRGPGSRCPSSQMDAPEACPLLASGVSRL</sequence>
<keyword evidence="3" id="KW-1185">Reference proteome</keyword>
<organism evidence="2 3">
    <name type="scientific">Aldrovandia affinis</name>
    <dbReference type="NCBI Taxonomy" id="143900"/>
    <lineage>
        <taxon>Eukaryota</taxon>
        <taxon>Metazoa</taxon>
        <taxon>Chordata</taxon>
        <taxon>Craniata</taxon>
        <taxon>Vertebrata</taxon>
        <taxon>Euteleostomi</taxon>
        <taxon>Actinopterygii</taxon>
        <taxon>Neopterygii</taxon>
        <taxon>Teleostei</taxon>
        <taxon>Notacanthiformes</taxon>
        <taxon>Halosauridae</taxon>
        <taxon>Aldrovandia</taxon>
    </lineage>
</organism>
<reference evidence="2" key="1">
    <citation type="journal article" date="2023" name="Science">
        <title>Genome structures resolve the early diversification of teleost fishes.</title>
        <authorList>
            <person name="Parey E."/>
            <person name="Louis A."/>
            <person name="Montfort J."/>
            <person name="Bouchez O."/>
            <person name="Roques C."/>
            <person name="Iampietro C."/>
            <person name="Lluch J."/>
            <person name="Castinel A."/>
            <person name="Donnadieu C."/>
            <person name="Desvignes T."/>
            <person name="Floi Bucao C."/>
            <person name="Jouanno E."/>
            <person name="Wen M."/>
            <person name="Mejri S."/>
            <person name="Dirks R."/>
            <person name="Jansen H."/>
            <person name="Henkel C."/>
            <person name="Chen W.J."/>
            <person name="Zahm M."/>
            <person name="Cabau C."/>
            <person name="Klopp C."/>
            <person name="Thompson A.W."/>
            <person name="Robinson-Rechavi M."/>
            <person name="Braasch I."/>
            <person name="Lecointre G."/>
            <person name="Bobe J."/>
            <person name="Postlethwait J.H."/>
            <person name="Berthelot C."/>
            <person name="Roest Crollius H."/>
            <person name="Guiguen Y."/>
        </authorList>
    </citation>
    <scope>NUCLEOTIDE SEQUENCE</scope>
    <source>
        <strain evidence="2">NC1722</strain>
    </source>
</reference>
<evidence type="ECO:0000313" key="3">
    <source>
        <dbReference type="Proteomes" id="UP001221898"/>
    </source>
</evidence>
<comment type="caution">
    <text evidence="2">The sequence shown here is derived from an EMBL/GenBank/DDBJ whole genome shotgun (WGS) entry which is preliminary data.</text>
</comment>
<protein>
    <submittedName>
        <fullName evidence="2">Uncharacterized protein</fullName>
    </submittedName>
</protein>
<dbReference type="Proteomes" id="UP001221898">
    <property type="component" value="Unassembled WGS sequence"/>
</dbReference>